<dbReference type="InterPro" id="IPR003961">
    <property type="entry name" value="FN3_dom"/>
</dbReference>
<comment type="caution">
    <text evidence="3">The sequence shown here is derived from an EMBL/GenBank/DDBJ whole genome shotgun (WGS) entry which is preliminary data.</text>
</comment>
<dbReference type="PANTHER" id="PTHR13817:SF151">
    <property type="entry name" value="TITIN"/>
    <property type="match status" value="1"/>
</dbReference>
<feature type="domain" description="Fibronectin type-III" evidence="2">
    <location>
        <begin position="96"/>
        <end position="190"/>
    </location>
</feature>
<dbReference type="Gene3D" id="2.60.40.10">
    <property type="entry name" value="Immunoglobulins"/>
    <property type="match status" value="2"/>
</dbReference>
<name>A0ABW5S7B3_9BACL</name>
<dbReference type="InterPro" id="IPR013783">
    <property type="entry name" value="Ig-like_fold"/>
</dbReference>
<proteinExistence type="predicted"/>
<sequence length="200" mass="20521">MAITYTVYGKKTSDSGNAAKIAEGIIEKKYTVKNLDAGTEYQFQVATVDEDGKEYLSDIIKVKTLAASTTTTSTTVAPTTTVAPSTTTSTTKAPAIPDAPTISAVAKDGLAEYTITPPANDGGSAITGYNVYVKEASANWPDKPYATLTDLTGSVTGLTNGTEYTIAIEAANAAGHSDKQAALAHVTPVAVTTTSTTAKG</sequence>
<dbReference type="CDD" id="cd00063">
    <property type="entry name" value="FN3"/>
    <property type="match status" value="2"/>
</dbReference>
<dbReference type="EMBL" id="JBHUMQ010000042">
    <property type="protein sequence ID" value="MFD2695318.1"/>
    <property type="molecule type" value="Genomic_DNA"/>
</dbReference>
<evidence type="ECO:0000256" key="1">
    <source>
        <dbReference type="ARBA" id="ARBA00022737"/>
    </source>
</evidence>
<dbReference type="PROSITE" id="PS50853">
    <property type="entry name" value="FN3"/>
    <property type="match status" value="2"/>
</dbReference>
<dbReference type="InterPro" id="IPR036116">
    <property type="entry name" value="FN3_sf"/>
</dbReference>
<dbReference type="PANTHER" id="PTHR13817">
    <property type="entry name" value="TITIN"/>
    <property type="match status" value="1"/>
</dbReference>
<evidence type="ECO:0000259" key="2">
    <source>
        <dbReference type="PROSITE" id="PS50853"/>
    </source>
</evidence>
<gene>
    <name evidence="3" type="ORF">ACFSUE_17070</name>
</gene>
<feature type="domain" description="Fibronectin type-III" evidence="2">
    <location>
        <begin position="1"/>
        <end position="67"/>
    </location>
</feature>
<organism evidence="3 4">
    <name type="scientific">Sporolactobacillus shoreicorticis</name>
    <dbReference type="NCBI Taxonomy" id="1923877"/>
    <lineage>
        <taxon>Bacteria</taxon>
        <taxon>Bacillati</taxon>
        <taxon>Bacillota</taxon>
        <taxon>Bacilli</taxon>
        <taxon>Bacillales</taxon>
        <taxon>Sporolactobacillaceae</taxon>
        <taxon>Sporolactobacillus</taxon>
    </lineage>
</organism>
<dbReference type="RefSeq" id="WP_253062605.1">
    <property type="nucleotide sequence ID" value="NZ_JAMXWM010000014.1"/>
</dbReference>
<dbReference type="Pfam" id="PF00041">
    <property type="entry name" value="fn3"/>
    <property type="match status" value="2"/>
</dbReference>
<keyword evidence="1" id="KW-0677">Repeat</keyword>
<dbReference type="Proteomes" id="UP001597399">
    <property type="component" value="Unassembled WGS sequence"/>
</dbReference>
<reference evidence="4" key="1">
    <citation type="journal article" date="2019" name="Int. J. Syst. Evol. Microbiol.">
        <title>The Global Catalogue of Microorganisms (GCM) 10K type strain sequencing project: providing services to taxonomists for standard genome sequencing and annotation.</title>
        <authorList>
            <consortium name="The Broad Institute Genomics Platform"/>
            <consortium name="The Broad Institute Genome Sequencing Center for Infectious Disease"/>
            <person name="Wu L."/>
            <person name="Ma J."/>
        </authorList>
    </citation>
    <scope>NUCLEOTIDE SEQUENCE [LARGE SCALE GENOMIC DNA]</scope>
    <source>
        <strain evidence="4">TISTR 2466</strain>
    </source>
</reference>
<dbReference type="PRINTS" id="PR00014">
    <property type="entry name" value="FNTYPEIII"/>
</dbReference>
<accession>A0ABW5S7B3</accession>
<evidence type="ECO:0000313" key="4">
    <source>
        <dbReference type="Proteomes" id="UP001597399"/>
    </source>
</evidence>
<keyword evidence="4" id="KW-1185">Reference proteome</keyword>
<dbReference type="SUPFAM" id="SSF49265">
    <property type="entry name" value="Fibronectin type III"/>
    <property type="match status" value="1"/>
</dbReference>
<evidence type="ECO:0000313" key="3">
    <source>
        <dbReference type="EMBL" id="MFD2695318.1"/>
    </source>
</evidence>
<dbReference type="InterPro" id="IPR050964">
    <property type="entry name" value="Striated_Muscle_Regulatory"/>
</dbReference>
<protein>
    <submittedName>
        <fullName evidence="3">Fibronectin type III domain-containing protein</fullName>
    </submittedName>
</protein>